<dbReference type="CDD" id="cd00067">
    <property type="entry name" value="GAL4"/>
    <property type="match status" value="1"/>
</dbReference>
<keyword evidence="1" id="KW-0479">Metal-binding</keyword>
<comment type="caution">
    <text evidence="7">The sequence shown here is derived from an EMBL/GenBank/DDBJ whole genome shotgun (WGS) entry which is preliminary data.</text>
</comment>
<accession>A0A0F4YW64</accession>
<evidence type="ECO:0000256" key="4">
    <source>
        <dbReference type="ARBA" id="ARBA00023163"/>
    </source>
</evidence>
<protein>
    <submittedName>
        <fullName evidence="7">Transcription regulator of maltose utilization amyR</fullName>
    </submittedName>
</protein>
<dbReference type="InterPro" id="IPR036864">
    <property type="entry name" value="Zn2-C6_fun-type_DNA-bd_sf"/>
</dbReference>
<dbReference type="GO" id="GO:0000981">
    <property type="term" value="F:DNA-binding transcription factor activity, RNA polymerase II-specific"/>
    <property type="evidence" value="ECO:0007669"/>
    <property type="project" value="InterPro"/>
</dbReference>
<dbReference type="InterPro" id="IPR001138">
    <property type="entry name" value="Zn2Cys6_DnaBD"/>
</dbReference>
<dbReference type="STRING" id="1408163.A0A0F4YW64"/>
<organism evidence="7 8">
    <name type="scientific">Rasamsonia emersonii (strain ATCC 16479 / CBS 393.64 / IMI 116815)</name>
    <dbReference type="NCBI Taxonomy" id="1408163"/>
    <lineage>
        <taxon>Eukaryota</taxon>
        <taxon>Fungi</taxon>
        <taxon>Dikarya</taxon>
        <taxon>Ascomycota</taxon>
        <taxon>Pezizomycotina</taxon>
        <taxon>Eurotiomycetes</taxon>
        <taxon>Eurotiomycetidae</taxon>
        <taxon>Eurotiales</taxon>
        <taxon>Trichocomaceae</taxon>
        <taxon>Rasamsonia</taxon>
    </lineage>
</organism>
<keyword evidence="5" id="KW-0539">Nucleus</keyword>
<feature type="domain" description="Zn(2)-C6 fungal-type" evidence="6">
    <location>
        <begin position="16"/>
        <end position="45"/>
    </location>
</feature>
<dbReference type="GO" id="GO:0003677">
    <property type="term" value="F:DNA binding"/>
    <property type="evidence" value="ECO:0007669"/>
    <property type="project" value="UniProtKB-KW"/>
</dbReference>
<dbReference type="EMBL" id="LASV01000137">
    <property type="protein sequence ID" value="KKA22542.1"/>
    <property type="molecule type" value="Genomic_DNA"/>
</dbReference>
<gene>
    <name evidence="7" type="ORF">T310_3425</name>
</gene>
<dbReference type="OrthoDB" id="4132249at2759"/>
<dbReference type="PANTHER" id="PTHR31668:SF19">
    <property type="entry name" value="ZN(2)-C6 FUNGAL-TYPE DOMAIN-CONTAINING PROTEIN-RELATED"/>
    <property type="match status" value="1"/>
</dbReference>
<dbReference type="InterPro" id="IPR007219">
    <property type="entry name" value="XnlR_reg_dom"/>
</dbReference>
<dbReference type="PROSITE" id="PS50048">
    <property type="entry name" value="ZN2_CY6_FUNGAL_2"/>
    <property type="match status" value="1"/>
</dbReference>
<dbReference type="GO" id="GO:0008270">
    <property type="term" value="F:zinc ion binding"/>
    <property type="evidence" value="ECO:0007669"/>
    <property type="project" value="InterPro"/>
</dbReference>
<evidence type="ECO:0000256" key="5">
    <source>
        <dbReference type="ARBA" id="ARBA00023242"/>
    </source>
</evidence>
<name>A0A0F4YW64_RASE3</name>
<dbReference type="GO" id="GO:0006351">
    <property type="term" value="P:DNA-templated transcription"/>
    <property type="evidence" value="ECO:0007669"/>
    <property type="project" value="InterPro"/>
</dbReference>
<dbReference type="InterPro" id="IPR050797">
    <property type="entry name" value="Carb_Metab_Trans_Reg"/>
</dbReference>
<dbReference type="RefSeq" id="XP_013329154.1">
    <property type="nucleotide sequence ID" value="XM_013473700.1"/>
</dbReference>
<dbReference type="CDD" id="cd12148">
    <property type="entry name" value="fungal_TF_MHR"/>
    <property type="match status" value="1"/>
</dbReference>
<dbReference type="Pfam" id="PF04082">
    <property type="entry name" value="Fungal_trans"/>
    <property type="match status" value="1"/>
</dbReference>
<dbReference type="SMART" id="SM00906">
    <property type="entry name" value="Fungal_trans"/>
    <property type="match status" value="1"/>
</dbReference>
<evidence type="ECO:0000256" key="3">
    <source>
        <dbReference type="ARBA" id="ARBA00023125"/>
    </source>
</evidence>
<evidence type="ECO:0000259" key="6">
    <source>
        <dbReference type="PROSITE" id="PS50048"/>
    </source>
</evidence>
<dbReference type="Pfam" id="PF00172">
    <property type="entry name" value="Zn_clus"/>
    <property type="match status" value="1"/>
</dbReference>
<proteinExistence type="predicted"/>
<keyword evidence="8" id="KW-1185">Reference proteome</keyword>
<reference evidence="7 8" key="1">
    <citation type="submission" date="2015-04" db="EMBL/GenBank/DDBJ databases">
        <authorList>
            <person name="Heijne W.H."/>
            <person name="Fedorova N.D."/>
            <person name="Nierman W.C."/>
            <person name="Vollebregt A.W."/>
            <person name="Zhao Z."/>
            <person name="Wu L."/>
            <person name="Kumar M."/>
            <person name="Stam H."/>
            <person name="van den Berg M.A."/>
            <person name="Pel H.J."/>
        </authorList>
    </citation>
    <scope>NUCLEOTIDE SEQUENCE [LARGE SCALE GENOMIC DNA]</scope>
    <source>
        <strain evidence="7 8">CBS 393.64</strain>
    </source>
</reference>
<keyword evidence="3" id="KW-0238">DNA-binding</keyword>
<evidence type="ECO:0000313" key="7">
    <source>
        <dbReference type="EMBL" id="KKA22542.1"/>
    </source>
</evidence>
<dbReference type="GeneID" id="25315774"/>
<evidence type="ECO:0000313" key="8">
    <source>
        <dbReference type="Proteomes" id="UP000053958"/>
    </source>
</evidence>
<keyword evidence="4" id="KW-0804">Transcription</keyword>
<dbReference type="AlphaFoldDB" id="A0A0F4YW64"/>
<dbReference type="PROSITE" id="PS00463">
    <property type="entry name" value="ZN2_CY6_FUNGAL_1"/>
    <property type="match status" value="1"/>
</dbReference>
<dbReference type="Proteomes" id="UP000053958">
    <property type="component" value="Unassembled WGS sequence"/>
</dbReference>
<dbReference type="PANTHER" id="PTHR31668">
    <property type="entry name" value="GLUCOSE TRANSPORT TRANSCRIPTION REGULATOR RGT1-RELATED-RELATED"/>
    <property type="match status" value="1"/>
</dbReference>
<dbReference type="SMART" id="SM00066">
    <property type="entry name" value="GAL4"/>
    <property type="match status" value="1"/>
</dbReference>
<evidence type="ECO:0000256" key="1">
    <source>
        <dbReference type="ARBA" id="ARBA00022723"/>
    </source>
</evidence>
<sequence>MDQTQASTPKKALKQACDNCRRRKIKCNRAYPCDKCQRLLLSCSYSDVLQRKGPKFRTLYPLAPLHPLSAQYQAPPSGNHACQGNRPQFPDGCQTSFSWNPTYDSYSSPDSIDSHSQCELASYRVFPKARRLSSLVLLAHVNIYLKYLYPIMPVIRPEQVLNDSREPEKLTPKRYAFMAALCAATHVQLKLDGADAMTDTSSGHALSDGRSAMSGEELLAEAVSARKECDITENVDIETLLTSFFLFAAYGNLDKQDQAWFYLSQSTAMAHTLGLHRESTYSNFDPTEAEERRRVFWLLFVTERAYALQQAKPVMLRSSIHKPKVLYSEDPILEYGFLNLINIFEKLTPDLYDWVSVGCDDSISKVPATGSIRNQVSKPISLEGVLEIQQVDILVTQQWLQAMMWKLSMSGSPHPTNTDTLLPFHLPVLVGKAVMDVIGSVSQSAIDAHGIGMEQKLYDMGTSIVDVTRSLRSAATQRLAASVADPKDLLWGILNILSKIRGSQSYLFPALLQKSSSVFGLESPATLTNSLSFAEDYPPSWDVKEAGSIEAVTAGGELDQDQDDRENGNRLRTDAPPLDISVNIMGDDDDGIDNMILI</sequence>
<keyword evidence="2" id="KW-0805">Transcription regulation</keyword>
<dbReference type="SUPFAM" id="SSF57701">
    <property type="entry name" value="Zn2/Cys6 DNA-binding domain"/>
    <property type="match status" value="1"/>
</dbReference>
<evidence type="ECO:0000256" key="2">
    <source>
        <dbReference type="ARBA" id="ARBA00023015"/>
    </source>
</evidence>
<dbReference type="Gene3D" id="4.10.240.10">
    <property type="entry name" value="Zn(2)-C6 fungal-type DNA-binding domain"/>
    <property type="match status" value="1"/>
</dbReference>